<reference evidence="5 6" key="1">
    <citation type="journal article" date="2010" name="Science">
        <title>Genomic comparison of the ants Camponotus floridanus and Harpegnathos saltator.</title>
        <authorList>
            <person name="Bonasio R."/>
            <person name="Zhang G."/>
            <person name="Ye C."/>
            <person name="Mutti N.S."/>
            <person name="Fang X."/>
            <person name="Qin N."/>
            <person name="Donahue G."/>
            <person name="Yang P."/>
            <person name="Li Q."/>
            <person name="Li C."/>
            <person name="Zhang P."/>
            <person name="Huang Z."/>
            <person name="Berger S.L."/>
            <person name="Reinberg D."/>
            <person name="Wang J."/>
            <person name="Liebig J."/>
        </authorList>
    </citation>
    <scope>NUCLEOTIDE SEQUENCE [LARGE SCALE GENOMIC DNA]</scope>
    <source>
        <strain evidence="5 6">R22 G/1</strain>
    </source>
</reference>
<dbReference type="GO" id="GO:0005615">
    <property type="term" value="C:extracellular space"/>
    <property type="evidence" value="ECO:0007669"/>
    <property type="project" value="InterPro"/>
</dbReference>
<dbReference type="OrthoDB" id="9518664at2759"/>
<dbReference type="InterPro" id="IPR000215">
    <property type="entry name" value="Serpin_fam"/>
</dbReference>
<keyword evidence="2" id="KW-0722">Serine protease inhibitor</keyword>
<sequence length="649" mass="72655">VNNIIAKGITKFTLDLDKAIYNSKETSAASRNRQNSIFSPLNIGAALSVVLLGSAGRTFDEVSRVLGLETGVDISQHSEIVHQMFGLLLNTVNYRVAEGNGPRVSTASGIFVQEGFPIRPQFQAISQNAYKSEVINLDFRNRGEEAVKTINNWVKQRTMEKISGIISQAPDPQTNVILASALYFNGEWNQHFINSATRRRPFSVEPNESAIEIDMMYNGGSFPFYEDKSLGVKVVQLPYKGLEMSMYVLLPKAEGATALRSFSNQLTTEMIEHLMNNLKNQTCVIGLPRMKLSSSLSLKKALTSLGLRSLFNPHSADLSILSSGYGAQPVAAATGRPYDPLAVLPLVNTQTIRPLASPQAAYRPQTITSNITPRPYTIPQTLPQAISQNMSRTLPQNQQQALSNVLSQAIPQALPQVSSQAMDNDNNNNILIFSRFDPGENDAVTGGVRRNYFRYEDKPRRVAVEQWGTGFHIRKIRRTRRDTDDGRDDDASRLTYVAKEDHGDLRRDNPNTKYVSLEENKYRFREASGEEKRTGRKRRQVARPMDQSFLKFIQSQNFPYYGLDDLRNKGQLTNPGLFADDVLHKVEMEVSERGTEAAASTSVILERDGNQKRLIANRPFLFFIRHDPTGLILFWGTVNTPTPNYSAVR</sequence>
<dbReference type="InterPro" id="IPR023795">
    <property type="entry name" value="Serpin_CS"/>
</dbReference>
<dbReference type="EMBL" id="GL449799">
    <property type="protein sequence ID" value="EFN81964.1"/>
    <property type="molecule type" value="Genomic_DNA"/>
</dbReference>
<evidence type="ECO:0000313" key="6">
    <source>
        <dbReference type="Proteomes" id="UP000008237"/>
    </source>
</evidence>
<dbReference type="AlphaFoldDB" id="E2BQT9"/>
<gene>
    <name evidence="5" type="ORF">EAI_11671</name>
</gene>
<dbReference type="STRING" id="610380.E2BQT9"/>
<dbReference type="Gene3D" id="2.30.39.10">
    <property type="entry name" value="Alpha-1-antitrypsin, domain 1"/>
    <property type="match status" value="1"/>
</dbReference>
<evidence type="ECO:0000256" key="1">
    <source>
        <dbReference type="ARBA" id="ARBA00022690"/>
    </source>
</evidence>
<dbReference type="PROSITE" id="PS00284">
    <property type="entry name" value="SERPIN"/>
    <property type="match status" value="1"/>
</dbReference>
<dbReference type="InterPro" id="IPR023796">
    <property type="entry name" value="Serpin_dom"/>
</dbReference>
<evidence type="ECO:0000256" key="3">
    <source>
        <dbReference type="RuleBase" id="RU000411"/>
    </source>
</evidence>
<feature type="domain" description="Serpin" evidence="4">
    <location>
        <begin position="21"/>
        <end position="641"/>
    </location>
</feature>
<dbReference type="SMART" id="SM00093">
    <property type="entry name" value="SERPIN"/>
    <property type="match status" value="1"/>
</dbReference>
<dbReference type="Gene3D" id="3.30.497.10">
    <property type="entry name" value="Antithrombin, subunit I, domain 2"/>
    <property type="match status" value="2"/>
</dbReference>
<keyword evidence="6" id="KW-1185">Reference proteome</keyword>
<accession>E2BQT9</accession>
<dbReference type="GO" id="GO:0004867">
    <property type="term" value="F:serine-type endopeptidase inhibitor activity"/>
    <property type="evidence" value="ECO:0007669"/>
    <property type="project" value="UniProtKB-KW"/>
</dbReference>
<organism evidence="6">
    <name type="scientific">Harpegnathos saltator</name>
    <name type="common">Jerdon's jumping ant</name>
    <dbReference type="NCBI Taxonomy" id="610380"/>
    <lineage>
        <taxon>Eukaryota</taxon>
        <taxon>Metazoa</taxon>
        <taxon>Ecdysozoa</taxon>
        <taxon>Arthropoda</taxon>
        <taxon>Hexapoda</taxon>
        <taxon>Insecta</taxon>
        <taxon>Pterygota</taxon>
        <taxon>Neoptera</taxon>
        <taxon>Endopterygota</taxon>
        <taxon>Hymenoptera</taxon>
        <taxon>Apocrita</taxon>
        <taxon>Aculeata</taxon>
        <taxon>Formicoidea</taxon>
        <taxon>Formicidae</taxon>
        <taxon>Ponerinae</taxon>
        <taxon>Ponerini</taxon>
        <taxon>Harpegnathos</taxon>
    </lineage>
</organism>
<dbReference type="OMA" id="TMYVIQP"/>
<dbReference type="InterPro" id="IPR036186">
    <property type="entry name" value="Serpin_sf"/>
</dbReference>
<keyword evidence="1" id="KW-0646">Protease inhibitor</keyword>
<dbReference type="Proteomes" id="UP000008237">
    <property type="component" value="Unassembled WGS sequence"/>
</dbReference>
<dbReference type="PANTHER" id="PTHR11461:SF342">
    <property type="entry name" value="SERINE PROTEASE INHIBITOR 28DC"/>
    <property type="match status" value="1"/>
</dbReference>
<proteinExistence type="inferred from homology"/>
<evidence type="ECO:0000313" key="5">
    <source>
        <dbReference type="EMBL" id="EFN81964.1"/>
    </source>
</evidence>
<protein>
    <submittedName>
        <fullName evidence="5">Leukocyte elastase inhibitor</fullName>
    </submittedName>
</protein>
<evidence type="ECO:0000256" key="2">
    <source>
        <dbReference type="ARBA" id="ARBA00022900"/>
    </source>
</evidence>
<name>E2BQT9_HARSA</name>
<dbReference type="GO" id="GO:0045861">
    <property type="term" value="P:negative regulation of proteolysis"/>
    <property type="evidence" value="ECO:0007669"/>
    <property type="project" value="UniProtKB-ARBA"/>
</dbReference>
<dbReference type="InParanoid" id="E2BQT9"/>
<dbReference type="SUPFAM" id="SSF56574">
    <property type="entry name" value="Serpins"/>
    <property type="match status" value="2"/>
</dbReference>
<dbReference type="InterPro" id="IPR042185">
    <property type="entry name" value="Serpin_sf_2"/>
</dbReference>
<comment type="similarity">
    <text evidence="3">Belongs to the serpin family.</text>
</comment>
<feature type="non-terminal residue" evidence="5">
    <location>
        <position position="1"/>
    </location>
</feature>
<dbReference type="PANTHER" id="PTHR11461">
    <property type="entry name" value="SERINE PROTEASE INHIBITOR, SERPIN"/>
    <property type="match status" value="1"/>
</dbReference>
<dbReference type="FunFam" id="2.30.39.10:FF:000035">
    <property type="entry name" value="Serine protease inhibitor (serpin) 16"/>
    <property type="match status" value="1"/>
</dbReference>
<dbReference type="Pfam" id="PF00079">
    <property type="entry name" value="Serpin"/>
    <property type="match status" value="2"/>
</dbReference>
<dbReference type="FunCoup" id="E2BQT9">
    <property type="interactions" value="34"/>
</dbReference>
<evidence type="ECO:0000259" key="4">
    <source>
        <dbReference type="SMART" id="SM00093"/>
    </source>
</evidence>
<dbReference type="InterPro" id="IPR042178">
    <property type="entry name" value="Serpin_sf_1"/>
</dbReference>